<comment type="caution">
    <text evidence="2">The sequence shown here is derived from an EMBL/GenBank/DDBJ whole genome shotgun (WGS) entry which is preliminary data.</text>
</comment>
<gene>
    <name evidence="2" type="ORF">BJ212DRAFT_1484656</name>
</gene>
<feature type="transmembrane region" description="Helical" evidence="1">
    <location>
        <begin position="16"/>
        <end position="36"/>
    </location>
</feature>
<keyword evidence="1" id="KW-0472">Membrane</keyword>
<evidence type="ECO:0000313" key="3">
    <source>
        <dbReference type="Proteomes" id="UP000807769"/>
    </source>
</evidence>
<dbReference type="GeneID" id="64634854"/>
<dbReference type="OrthoDB" id="10608580at2759"/>
<sequence>MSHDAYPFKLTSSSPYYSWLLPGISWLFLALLQVVGPLSWSSSFLALHGSFLVLPGPVWLLPGPLPPWFSLLALPGSSWPLPGPSLALPGSFLALLPGPSWLLPGPPLWSSLAFPDGSFSLS</sequence>
<keyword evidence="3" id="KW-1185">Reference proteome</keyword>
<evidence type="ECO:0000313" key="2">
    <source>
        <dbReference type="EMBL" id="KAG1809149.1"/>
    </source>
</evidence>
<name>A0A9P7J958_9AGAM</name>
<evidence type="ECO:0000256" key="1">
    <source>
        <dbReference type="SAM" id="Phobius"/>
    </source>
</evidence>
<protein>
    <submittedName>
        <fullName evidence="2">Uncharacterized protein</fullName>
    </submittedName>
</protein>
<dbReference type="RefSeq" id="XP_041189058.1">
    <property type="nucleotide sequence ID" value="XM_041340838.1"/>
</dbReference>
<keyword evidence="1" id="KW-1133">Transmembrane helix</keyword>
<keyword evidence="1" id="KW-0812">Transmembrane</keyword>
<proteinExistence type="predicted"/>
<feature type="transmembrane region" description="Helical" evidence="1">
    <location>
        <begin position="43"/>
        <end position="61"/>
    </location>
</feature>
<reference evidence="2" key="1">
    <citation type="journal article" date="2020" name="New Phytol.">
        <title>Comparative genomics reveals dynamic genome evolution in host specialist ectomycorrhizal fungi.</title>
        <authorList>
            <person name="Lofgren L.A."/>
            <person name="Nguyen N.H."/>
            <person name="Vilgalys R."/>
            <person name="Ruytinx J."/>
            <person name="Liao H.L."/>
            <person name="Branco S."/>
            <person name="Kuo A."/>
            <person name="LaButti K."/>
            <person name="Lipzen A."/>
            <person name="Andreopoulos W."/>
            <person name="Pangilinan J."/>
            <person name="Riley R."/>
            <person name="Hundley H."/>
            <person name="Na H."/>
            <person name="Barry K."/>
            <person name="Grigoriev I.V."/>
            <person name="Stajich J.E."/>
            <person name="Kennedy P.G."/>
        </authorList>
    </citation>
    <scope>NUCLEOTIDE SEQUENCE</scope>
    <source>
        <strain evidence="2">MN1</strain>
    </source>
</reference>
<dbReference type="AlphaFoldDB" id="A0A9P7J958"/>
<dbReference type="Proteomes" id="UP000807769">
    <property type="component" value="Unassembled WGS sequence"/>
</dbReference>
<organism evidence="2 3">
    <name type="scientific">Suillus subaureus</name>
    <dbReference type="NCBI Taxonomy" id="48587"/>
    <lineage>
        <taxon>Eukaryota</taxon>
        <taxon>Fungi</taxon>
        <taxon>Dikarya</taxon>
        <taxon>Basidiomycota</taxon>
        <taxon>Agaricomycotina</taxon>
        <taxon>Agaricomycetes</taxon>
        <taxon>Agaricomycetidae</taxon>
        <taxon>Boletales</taxon>
        <taxon>Suillineae</taxon>
        <taxon>Suillaceae</taxon>
        <taxon>Suillus</taxon>
    </lineage>
</organism>
<dbReference type="EMBL" id="JABBWG010000035">
    <property type="protein sequence ID" value="KAG1809149.1"/>
    <property type="molecule type" value="Genomic_DNA"/>
</dbReference>
<accession>A0A9P7J958</accession>